<proteinExistence type="predicted"/>
<keyword evidence="2" id="KW-1185">Reference proteome</keyword>
<name>A0A2Z6M082_TRISU</name>
<sequence>MLTKYEQQKIEMTTKEFNAKDYFENKKNKVEADILSVRKKIVMNKYPTWGRCFNNLGREQLRGFIDIVDLKIQACNQRINMLKSMQQCDQKNFIQNTAKIQIVPPENVVSPQSSHPMKPLIDISEMKDFTDLIEWDDPMPQKNVFSSQSSQLDVMHNIPQMQHVPAPLKPIDNISDMIDFTDIDLIEWDDLMPQKNVSSSQSSQLDVMPNIPQMQPVHTPLKPIDNISDMINYTNLIELDDLMPQKNVFSLQSSQLDVMHSIPQMQYVHAPLKPLDNISLHQVSSTGQLGVFGKIDDLVDKSDQKWATQLVDFDNWAANNKLNEGDDWVKQSGVFVGKDMSFLSEIEQECAALDAFLQPRY</sequence>
<evidence type="ECO:0000313" key="1">
    <source>
        <dbReference type="EMBL" id="GAU25026.1"/>
    </source>
</evidence>
<evidence type="ECO:0008006" key="3">
    <source>
        <dbReference type="Google" id="ProtNLM"/>
    </source>
</evidence>
<reference evidence="2" key="1">
    <citation type="journal article" date="2017" name="Front. Plant Sci.">
        <title>Climate Clever Clovers: New Paradigm to Reduce the Environmental Footprint of Ruminants by Breeding Low Methanogenic Forages Utilizing Haplotype Variation.</title>
        <authorList>
            <person name="Kaur P."/>
            <person name="Appels R."/>
            <person name="Bayer P.E."/>
            <person name="Keeble-Gagnere G."/>
            <person name="Wang J."/>
            <person name="Hirakawa H."/>
            <person name="Shirasawa K."/>
            <person name="Vercoe P."/>
            <person name="Stefanova K."/>
            <person name="Durmic Z."/>
            <person name="Nichols P."/>
            <person name="Revell C."/>
            <person name="Isobe S.N."/>
            <person name="Edwards D."/>
            <person name="Erskine W."/>
        </authorList>
    </citation>
    <scope>NUCLEOTIDE SEQUENCE [LARGE SCALE GENOMIC DNA]</scope>
    <source>
        <strain evidence="2">cv. Daliak</strain>
    </source>
</reference>
<dbReference type="Proteomes" id="UP000242715">
    <property type="component" value="Unassembled WGS sequence"/>
</dbReference>
<protein>
    <recommendedName>
        <fullName evidence="3">MADS-box domain-containing protein</fullName>
    </recommendedName>
</protein>
<dbReference type="OrthoDB" id="601557at2759"/>
<evidence type="ECO:0000313" key="2">
    <source>
        <dbReference type="Proteomes" id="UP000242715"/>
    </source>
</evidence>
<gene>
    <name evidence="1" type="ORF">TSUD_155000</name>
</gene>
<accession>A0A2Z6M082</accession>
<dbReference type="EMBL" id="DF973301">
    <property type="protein sequence ID" value="GAU25026.1"/>
    <property type="molecule type" value="Genomic_DNA"/>
</dbReference>
<dbReference type="AlphaFoldDB" id="A0A2Z6M082"/>
<organism evidence="1 2">
    <name type="scientific">Trifolium subterraneum</name>
    <name type="common">Subterranean clover</name>
    <dbReference type="NCBI Taxonomy" id="3900"/>
    <lineage>
        <taxon>Eukaryota</taxon>
        <taxon>Viridiplantae</taxon>
        <taxon>Streptophyta</taxon>
        <taxon>Embryophyta</taxon>
        <taxon>Tracheophyta</taxon>
        <taxon>Spermatophyta</taxon>
        <taxon>Magnoliopsida</taxon>
        <taxon>eudicotyledons</taxon>
        <taxon>Gunneridae</taxon>
        <taxon>Pentapetalae</taxon>
        <taxon>rosids</taxon>
        <taxon>fabids</taxon>
        <taxon>Fabales</taxon>
        <taxon>Fabaceae</taxon>
        <taxon>Papilionoideae</taxon>
        <taxon>50 kb inversion clade</taxon>
        <taxon>NPAAA clade</taxon>
        <taxon>Hologalegina</taxon>
        <taxon>IRL clade</taxon>
        <taxon>Trifolieae</taxon>
        <taxon>Trifolium</taxon>
    </lineage>
</organism>